<dbReference type="AlphaFoldDB" id="A0A4D7BWS4"/>
<accession>A0A4D7BWS4</accession>
<organism evidence="1 2">
    <name type="scientific">Hankyongella ginsenosidimutans</name>
    <dbReference type="NCBI Taxonomy" id="1763828"/>
    <lineage>
        <taxon>Bacteria</taxon>
        <taxon>Pseudomonadati</taxon>
        <taxon>Pseudomonadota</taxon>
        <taxon>Alphaproteobacteria</taxon>
        <taxon>Sphingomonadales</taxon>
        <taxon>Sphingomonadaceae</taxon>
        <taxon>Hankyongella</taxon>
    </lineage>
</organism>
<proteinExistence type="predicted"/>
<evidence type="ECO:0000313" key="2">
    <source>
        <dbReference type="Proteomes" id="UP000298714"/>
    </source>
</evidence>
<evidence type="ECO:0000313" key="1">
    <source>
        <dbReference type="EMBL" id="QCI79849.1"/>
    </source>
</evidence>
<sequence>MTQYLTDDDGKPEMKRLLEGVIVAMKLSTDWDDFKVKLDQLYPKFGSTLQLPFDPVKSLPAR</sequence>
<reference evidence="2" key="1">
    <citation type="submission" date="2019-04" db="EMBL/GenBank/DDBJ databases">
        <title>Complete genome sequence of Sphingomonas sp. W1-2-3.</title>
        <authorList>
            <person name="Im W.T."/>
        </authorList>
    </citation>
    <scope>NUCLEOTIDE SEQUENCE [LARGE SCALE GENOMIC DNA]</scope>
    <source>
        <strain evidence="2">W1-2-3</strain>
    </source>
</reference>
<dbReference type="Proteomes" id="UP000298714">
    <property type="component" value="Chromosome"/>
</dbReference>
<dbReference type="EMBL" id="CP039704">
    <property type="protein sequence ID" value="QCI79849.1"/>
    <property type="molecule type" value="Genomic_DNA"/>
</dbReference>
<protein>
    <submittedName>
        <fullName evidence="1">Uncharacterized protein</fullName>
    </submittedName>
</protein>
<gene>
    <name evidence="1" type="ORF">E6W36_11050</name>
</gene>
<name>A0A4D7BWS4_9SPHN</name>
<dbReference type="KEGG" id="hgn:E6W36_11050"/>
<keyword evidence="2" id="KW-1185">Reference proteome</keyword>
<dbReference type="RefSeq" id="WP_222872686.1">
    <property type="nucleotide sequence ID" value="NZ_CP039704.1"/>
</dbReference>